<sequence length="30" mass="3706">MKLENLQDYDKPTVENNEQNNENIVKRHYE</sequence>
<protein>
    <submittedName>
        <fullName evidence="2">Uncharacterized protein</fullName>
    </submittedName>
</protein>
<dbReference type="AlphaFoldDB" id="A0A2P6FBS8"/>
<gene>
    <name evidence="2" type="ORF">SMSRO_SF006780</name>
</gene>
<proteinExistence type="predicted"/>
<comment type="caution">
    <text evidence="2">The sequence shown here is derived from an EMBL/GenBank/DDBJ whole genome shotgun (WGS) entry which is preliminary data.</text>
</comment>
<reference evidence="2 3" key="1">
    <citation type="journal article" date="2015" name="MBio">
        <title>Genome sequence of the Drosophila melanogaster male-killing Spiroplasma strain MSRO endosymbiont.</title>
        <authorList>
            <person name="Paredes J.C."/>
            <person name="Herren J.K."/>
            <person name="Schupfer F."/>
            <person name="Marin R."/>
            <person name="Claverol S."/>
            <person name="Kuo C.H."/>
            <person name="Lemaitre B."/>
            <person name="Beven L."/>
        </authorList>
    </citation>
    <scope>NUCLEOTIDE SEQUENCE [LARGE SCALE GENOMIC DNA]</scope>
    <source>
        <strain evidence="2 3">MSRO</strain>
    </source>
</reference>
<organism evidence="2 3">
    <name type="scientific">Spiroplasma poulsonii</name>
    <dbReference type="NCBI Taxonomy" id="2138"/>
    <lineage>
        <taxon>Bacteria</taxon>
        <taxon>Bacillati</taxon>
        <taxon>Mycoplasmatota</taxon>
        <taxon>Mollicutes</taxon>
        <taxon>Entomoplasmatales</taxon>
        <taxon>Spiroplasmataceae</taxon>
        <taxon>Spiroplasma</taxon>
    </lineage>
</organism>
<dbReference type="EMBL" id="JTLV02000001">
    <property type="protein sequence ID" value="PQM30886.1"/>
    <property type="molecule type" value="Genomic_DNA"/>
</dbReference>
<evidence type="ECO:0000313" key="2">
    <source>
        <dbReference type="EMBL" id="PQM30886.1"/>
    </source>
</evidence>
<feature type="compositionally biased region" description="Basic and acidic residues" evidence="1">
    <location>
        <begin position="1"/>
        <end position="13"/>
    </location>
</feature>
<evidence type="ECO:0000256" key="1">
    <source>
        <dbReference type="SAM" id="MobiDB-lite"/>
    </source>
</evidence>
<keyword evidence="3" id="KW-1185">Reference proteome</keyword>
<accession>A0A2P6FBS8</accession>
<dbReference type="Proteomes" id="UP000031565">
    <property type="component" value="Unassembled WGS sequence"/>
</dbReference>
<name>A0A2P6FBS8_9MOLU</name>
<evidence type="ECO:0000313" key="3">
    <source>
        <dbReference type="Proteomes" id="UP000031565"/>
    </source>
</evidence>
<feature type="region of interest" description="Disordered" evidence="1">
    <location>
        <begin position="1"/>
        <end position="30"/>
    </location>
</feature>